<proteinExistence type="predicted"/>
<dbReference type="EMBL" id="JADPKZ010000032">
    <property type="protein sequence ID" value="MBF8377091.1"/>
    <property type="molecule type" value="Genomic_DNA"/>
</dbReference>
<evidence type="ECO:0000313" key="3">
    <source>
        <dbReference type="Proteomes" id="UP000642910"/>
    </source>
</evidence>
<keyword evidence="1" id="KW-1133">Transmembrane helix</keyword>
<protein>
    <submittedName>
        <fullName evidence="2">Type II secretion system protein M</fullName>
    </submittedName>
</protein>
<sequence length="194" mass="20276">MKLSLSRSLSERDKSILLALGVVVVFLLVYLIGVRPALDQLSNLAQERSSLEQTLASLGQVHARQQQQEKQGKNVLTRLPIGAHEANALEVINGIAQSDKVTLVSVALGQSAGSTSGATPVQSNTGGTAGVIQSGSLPSLQYTISATGSTAALESFFADLAKASRLMTVTMQSITGTADGVVANFTLNVYYRNA</sequence>
<keyword evidence="3" id="KW-1185">Reference proteome</keyword>
<feature type="transmembrane region" description="Helical" evidence="1">
    <location>
        <begin position="16"/>
        <end position="38"/>
    </location>
</feature>
<dbReference type="InterPro" id="IPR014717">
    <property type="entry name" value="Transl_elong_EF1B/ribsomal_bS6"/>
</dbReference>
<evidence type="ECO:0000256" key="1">
    <source>
        <dbReference type="SAM" id="Phobius"/>
    </source>
</evidence>
<reference evidence="2 3" key="1">
    <citation type="submission" date="2020-11" db="EMBL/GenBank/DDBJ databases">
        <title>Genomic insight of Alicyclobacillus mali FL 18 reveals a new arsenic-resistant strain, with potential in environmental biotechnology.</title>
        <authorList>
            <person name="Fiorentino G."/>
            <person name="Gallo G."/>
            <person name="Aulitto M."/>
        </authorList>
    </citation>
    <scope>NUCLEOTIDE SEQUENCE [LARGE SCALE GENOMIC DNA]</scope>
    <source>
        <strain evidence="2 3">FL 18</strain>
    </source>
</reference>
<dbReference type="RefSeq" id="WP_195867210.1">
    <property type="nucleotide sequence ID" value="NZ_JADPKZ010000032.1"/>
</dbReference>
<accession>A0ABS0F194</accession>
<keyword evidence="1" id="KW-0812">Transmembrane</keyword>
<dbReference type="Pfam" id="PF04612">
    <property type="entry name" value="T2SSM"/>
    <property type="match status" value="1"/>
</dbReference>
<dbReference type="Gene3D" id="3.30.70.60">
    <property type="match status" value="1"/>
</dbReference>
<evidence type="ECO:0000313" key="2">
    <source>
        <dbReference type="EMBL" id="MBF8377091.1"/>
    </source>
</evidence>
<organism evidence="2 3">
    <name type="scientific">Alicyclobacillus mali</name>
    <name type="common">ex Roth et al. 2021</name>
    <dbReference type="NCBI Taxonomy" id="1123961"/>
    <lineage>
        <taxon>Bacteria</taxon>
        <taxon>Bacillati</taxon>
        <taxon>Bacillota</taxon>
        <taxon>Bacilli</taxon>
        <taxon>Bacillales</taxon>
        <taxon>Alicyclobacillaceae</taxon>
        <taxon>Alicyclobacillus</taxon>
    </lineage>
</organism>
<keyword evidence="1" id="KW-0472">Membrane</keyword>
<dbReference type="InterPro" id="IPR007690">
    <property type="entry name" value="T2SS_GspM"/>
</dbReference>
<name>A0ABS0F194_9BACL</name>
<comment type="caution">
    <text evidence="2">The sequence shown here is derived from an EMBL/GenBank/DDBJ whole genome shotgun (WGS) entry which is preliminary data.</text>
</comment>
<dbReference type="Proteomes" id="UP000642910">
    <property type="component" value="Unassembled WGS sequence"/>
</dbReference>
<gene>
    <name evidence="2" type="ORF">IW967_04290</name>
</gene>